<dbReference type="PANTHER" id="PTHR43272">
    <property type="entry name" value="LONG-CHAIN-FATTY-ACID--COA LIGASE"/>
    <property type="match status" value="1"/>
</dbReference>
<dbReference type="Proteomes" id="UP000265742">
    <property type="component" value="Unassembled WGS sequence"/>
</dbReference>
<dbReference type="Pfam" id="PF23562">
    <property type="entry name" value="AMP-binding_C_3"/>
    <property type="match status" value="1"/>
</dbReference>
<evidence type="ECO:0000259" key="6">
    <source>
        <dbReference type="Pfam" id="PF00501"/>
    </source>
</evidence>
<dbReference type="InterPro" id="IPR020845">
    <property type="entry name" value="AMP-binding_CS"/>
</dbReference>
<proteinExistence type="inferred from homology"/>
<dbReference type="CDD" id="cd05907">
    <property type="entry name" value="VL_LC_FACS_like"/>
    <property type="match status" value="1"/>
</dbReference>
<dbReference type="OrthoDB" id="9803968at2"/>
<name>A0A3A1TYA2_9MICO</name>
<dbReference type="AlphaFoldDB" id="A0A3A1TYA2"/>
<evidence type="ECO:0000256" key="1">
    <source>
        <dbReference type="ARBA" id="ARBA00006432"/>
    </source>
</evidence>
<dbReference type="SUPFAM" id="SSF56801">
    <property type="entry name" value="Acetyl-CoA synthetase-like"/>
    <property type="match status" value="1"/>
</dbReference>
<keyword evidence="8" id="KW-1185">Reference proteome</keyword>
<organism evidence="7 8">
    <name type="scientific">Amnibacterium setariae</name>
    <dbReference type="NCBI Taxonomy" id="2306585"/>
    <lineage>
        <taxon>Bacteria</taxon>
        <taxon>Bacillati</taxon>
        <taxon>Actinomycetota</taxon>
        <taxon>Actinomycetes</taxon>
        <taxon>Micrococcales</taxon>
        <taxon>Microbacteriaceae</taxon>
        <taxon>Amnibacterium</taxon>
    </lineage>
</organism>
<evidence type="ECO:0000256" key="5">
    <source>
        <dbReference type="ARBA" id="ARBA00032875"/>
    </source>
</evidence>
<evidence type="ECO:0000256" key="4">
    <source>
        <dbReference type="ARBA" id="ARBA00023098"/>
    </source>
</evidence>
<dbReference type="Pfam" id="PF00501">
    <property type="entry name" value="AMP-binding"/>
    <property type="match status" value="1"/>
</dbReference>
<evidence type="ECO:0000313" key="7">
    <source>
        <dbReference type="EMBL" id="RIX27645.1"/>
    </source>
</evidence>
<dbReference type="PROSITE" id="PS00455">
    <property type="entry name" value="AMP_BINDING"/>
    <property type="match status" value="1"/>
</dbReference>
<dbReference type="PANTHER" id="PTHR43272:SF32">
    <property type="entry name" value="AMP-DEPENDENT SYNTHETASE_LIGASE DOMAIN-CONTAINING PROTEIN"/>
    <property type="match status" value="1"/>
</dbReference>
<dbReference type="RefSeq" id="WP_119481954.1">
    <property type="nucleotide sequence ID" value="NZ_QXTG01000002.1"/>
</dbReference>
<feature type="domain" description="AMP-dependent synthetase/ligase" evidence="6">
    <location>
        <begin position="23"/>
        <end position="423"/>
    </location>
</feature>
<keyword evidence="2 7" id="KW-0436">Ligase</keyword>
<dbReference type="InterPro" id="IPR000873">
    <property type="entry name" value="AMP-dep_synth/lig_dom"/>
</dbReference>
<dbReference type="Gene3D" id="3.40.50.12780">
    <property type="entry name" value="N-terminal domain of ligase-like"/>
    <property type="match status" value="1"/>
</dbReference>
<dbReference type="InterPro" id="IPR042099">
    <property type="entry name" value="ANL_N_sf"/>
</dbReference>
<protein>
    <recommendedName>
        <fullName evidence="5">Acyl-CoA synthetase</fullName>
    </recommendedName>
</protein>
<keyword evidence="4" id="KW-0443">Lipid metabolism</keyword>
<evidence type="ECO:0000256" key="3">
    <source>
        <dbReference type="ARBA" id="ARBA00022832"/>
    </source>
</evidence>
<reference evidence="8" key="1">
    <citation type="submission" date="2018-09" db="EMBL/GenBank/DDBJ databases">
        <authorList>
            <person name="Kim I."/>
        </authorList>
    </citation>
    <scope>NUCLEOTIDE SEQUENCE [LARGE SCALE GENOMIC DNA]</scope>
    <source>
        <strain evidence="8">DD4a</strain>
    </source>
</reference>
<comment type="caution">
    <text evidence="7">The sequence shown here is derived from an EMBL/GenBank/DDBJ whole genome shotgun (WGS) entry which is preliminary data.</text>
</comment>
<evidence type="ECO:0000256" key="2">
    <source>
        <dbReference type="ARBA" id="ARBA00022598"/>
    </source>
</evidence>
<dbReference type="GO" id="GO:0016020">
    <property type="term" value="C:membrane"/>
    <property type="evidence" value="ECO:0007669"/>
    <property type="project" value="TreeGrafter"/>
</dbReference>
<keyword evidence="3" id="KW-0276">Fatty acid metabolism</keyword>
<evidence type="ECO:0000313" key="8">
    <source>
        <dbReference type="Proteomes" id="UP000265742"/>
    </source>
</evidence>
<sequence length="606" mass="65457">MQQTERRLLVEAEPALNVADLLAQRASRTPDLVLFQVPEGAGWRGITAADFRSRVVEIAKGLITAGVQPGDRIGLLSSTRYEWSLVDFAAWYAGALVVPVYETSSPAQVKHILEDSGACAIVVETAEHWTRVDEVLPDLPEVHSVWQLHLGDLDKLAASGRDVPDEEVERRRQLAVESDVATIIYTAGTTGKPKGCVLTHGNFVELARNTTLEIPEIANEQAATLLFVTLAHVFARFIAVLCVHAGVRVGHQADTSQLVPALGSFRPTFLLAVPRVFEKVYNSAEQKAEAGGRGGAFRWAVDVGVRWSEARTAGHVPLPLALQYRAADALVFRKLRAVLGGRCRWAVSGSAPLGKRLNHFYRALGVTILEGYGLTETTAPISVNRPADAKIGTVGPPLPGSAIRIAQDGEVEVRGIGVFPGYHHAEAATAEAFDDGWFRTGDIGSIDDGGHLMITGRKKEIIVTAGGKNVAPAELEDPIRANPIVSQVVVVGDQRPFIAALVTLDHEMLPAWLKNKGEDEHLSVAEAAELPVVREEVQRAIDAANTHVSRAEGVRAFRILADDFTEASGELTPKMSIKRHVILDKRSGEIDALYAEAKKEHAAPAH</sequence>
<dbReference type="GO" id="GO:0004467">
    <property type="term" value="F:long-chain fatty acid-CoA ligase activity"/>
    <property type="evidence" value="ECO:0007669"/>
    <property type="project" value="TreeGrafter"/>
</dbReference>
<comment type="similarity">
    <text evidence="1">Belongs to the ATP-dependent AMP-binding enzyme family.</text>
</comment>
<accession>A0A3A1TYA2</accession>
<dbReference type="EMBL" id="QXTG01000002">
    <property type="protein sequence ID" value="RIX27645.1"/>
    <property type="molecule type" value="Genomic_DNA"/>
</dbReference>
<gene>
    <name evidence="7" type="ORF">D1781_08770</name>
</gene>